<dbReference type="Pfam" id="PF03477">
    <property type="entry name" value="ATP-cone"/>
    <property type="match status" value="1"/>
</dbReference>
<dbReference type="InterPro" id="IPR005144">
    <property type="entry name" value="ATP-cone_dom"/>
</dbReference>
<dbReference type="AlphaFoldDB" id="A0A9D1DCM9"/>
<keyword evidence="8" id="KW-0479">Metal-binding</keyword>
<keyword evidence="7 8" id="KW-0804">Transcription</keyword>
<evidence type="ECO:0000256" key="2">
    <source>
        <dbReference type="ARBA" id="ARBA00022741"/>
    </source>
</evidence>
<dbReference type="PANTHER" id="PTHR30455">
    <property type="entry name" value="TRANSCRIPTIONAL REPRESSOR NRDR"/>
    <property type="match status" value="1"/>
</dbReference>
<evidence type="ECO:0000256" key="4">
    <source>
        <dbReference type="ARBA" id="ARBA00022840"/>
    </source>
</evidence>
<dbReference type="HAMAP" id="MF_00440">
    <property type="entry name" value="NrdR"/>
    <property type="match status" value="1"/>
</dbReference>
<keyword evidence="1 8" id="KW-0678">Repressor</keyword>
<name>A0A9D1DCM9_9FIRM</name>
<comment type="similarity">
    <text evidence="8">Belongs to the NrdR family.</text>
</comment>
<dbReference type="EMBL" id="DVGY01000149">
    <property type="protein sequence ID" value="HIR41462.1"/>
    <property type="molecule type" value="Genomic_DNA"/>
</dbReference>
<keyword evidence="5 8" id="KW-0805">Transcription regulation</keyword>
<sequence>MKCPVCGCPDTKVTDSRSTEDDLKVRRRRECTRCGYRFTTYEVIESSPLMVVKRDGSRQPFDREKLLRGLMRACNKRSLSMQKLDAMVDQLEQQLREAGCREVTAQQLGELVLKKLRKLDEVAYIRFASVYRDFQDANSFVRELERLREEPPEDD</sequence>
<evidence type="ECO:0000313" key="10">
    <source>
        <dbReference type="EMBL" id="HIR41462.1"/>
    </source>
</evidence>
<evidence type="ECO:0000259" key="9">
    <source>
        <dbReference type="PROSITE" id="PS51161"/>
    </source>
</evidence>
<dbReference type="InterPro" id="IPR003796">
    <property type="entry name" value="RNR_NrdR-like"/>
</dbReference>
<evidence type="ECO:0000256" key="6">
    <source>
        <dbReference type="ARBA" id="ARBA00023125"/>
    </source>
</evidence>
<reference evidence="10" key="2">
    <citation type="journal article" date="2021" name="PeerJ">
        <title>Extensive microbial diversity within the chicken gut microbiome revealed by metagenomics and culture.</title>
        <authorList>
            <person name="Gilroy R."/>
            <person name="Ravi A."/>
            <person name="Getino M."/>
            <person name="Pursley I."/>
            <person name="Horton D.L."/>
            <person name="Alikhan N.F."/>
            <person name="Baker D."/>
            <person name="Gharbi K."/>
            <person name="Hall N."/>
            <person name="Watson M."/>
            <person name="Adriaenssens E.M."/>
            <person name="Foster-Nyarko E."/>
            <person name="Jarju S."/>
            <person name="Secka A."/>
            <person name="Antonio M."/>
            <person name="Oren A."/>
            <person name="Chaudhuri R.R."/>
            <person name="La Ragione R."/>
            <person name="Hildebrand F."/>
            <person name="Pallen M.J."/>
        </authorList>
    </citation>
    <scope>NUCLEOTIDE SEQUENCE</scope>
    <source>
        <strain evidence="10">CHK184-25365</strain>
    </source>
</reference>
<dbReference type="PANTHER" id="PTHR30455:SF2">
    <property type="entry name" value="TRANSCRIPTIONAL REPRESSOR NRDR"/>
    <property type="match status" value="1"/>
</dbReference>
<evidence type="ECO:0000256" key="5">
    <source>
        <dbReference type="ARBA" id="ARBA00023015"/>
    </source>
</evidence>
<dbReference type="InterPro" id="IPR055173">
    <property type="entry name" value="NrdR-like_N"/>
</dbReference>
<comment type="caution">
    <text evidence="10">The sequence shown here is derived from an EMBL/GenBank/DDBJ whole genome shotgun (WGS) entry which is preliminary data.</text>
</comment>
<dbReference type="GO" id="GO:0005524">
    <property type="term" value="F:ATP binding"/>
    <property type="evidence" value="ECO:0007669"/>
    <property type="project" value="UniProtKB-UniRule"/>
</dbReference>
<feature type="domain" description="ATP-cone" evidence="9">
    <location>
        <begin position="49"/>
        <end position="139"/>
    </location>
</feature>
<dbReference type="Pfam" id="PF22811">
    <property type="entry name" value="Zn_ribbon_NrdR"/>
    <property type="match status" value="1"/>
</dbReference>
<protein>
    <recommendedName>
        <fullName evidence="8">Transcriptional repressor NrdR</fullName>
    </recommendedName>
</protein>
<dbReference type="GO" id="GO:0003677">
    <property type="term" value="F:DNA binding"/>
    <property type="evidence" value="ECO:0007669"/>
    <property type="project" value="UniProtKB-KW"/>
</dbReference>
<dbReference type="GO" id="GO:0045892">
    <property type="term" value="P:negative regulation of DNA-templated transcription"/>
    <property type="evidence" value="ECO:0007669"/>
    <property type="project" value="UniProtKB-UniRule"/>
</dbReference>
<keyword evidence="2 8" id="KW-0547">Nucleotide-binding</keyword>
<evidence type="ECO:0000256" key="3">
    <source>
        <dbReference type="ARBA" id="ARBA00022833"/>
    </source>
</evidence>
<gene>
    <name evidence="8 10" type="primary">nrdR</name>
    <name evidence="10" type="ORF">IAB36_06520</name>
</gene>
<dbReference type="Proteomes" id="UP000886749">
    <property type="component" value="Unassembled WGS sequence"/>
</dbReference>
<keyword evidence="3 8" id="KW-0862">Zinc</keyword>
<evidence type="ECO:0000256" key="8">
    <source>
        <dbReference type="HAMAP-Rule" id="MF_00440"/>
    </source>
</evidence>
<comment type="cofactor">
    <cofactor evidence="8">
        <name>Zn(2+)</name>
        <dbReference type="ChEBI" id="CHEBI:29105"/>
    </cofactor>
    <text evidence="8">Binds 1 zinc ion.</text>
</comment>
<keyword evidence="6 8" id="KW-0238">DNA-binding</keyword>
<reference evidence="10" key="1">
    <citation type="submission" date="2020-10" db="EMBL/GenBank/DDBJ databases">
        <authorList>
            <person name="Gilroy R."/>
        </authorList>
    </citation>
    <scope>NUCLEOTIDE SEQUENCE</scope>
    <source>
        <strain evidence="10">CHK184-25365</strain>
    </source>
</reference>
<comment type="function">
    <text evidence="8">Negatively regulates transcription of bacterial ribonucleotide reductase nrd genes and operons by binding to NrdR-boxes.</text>
</comment>
<evidence type="ECO:0000256" key="7">
    <source>
        <dbReference type="ARBA" id="ARBA00023163"/>
    </source>
</evidence>
<organism evidence="10 11">
    <name type="scientific">Candidatus Egerieicola pullicola</name>
    <dbReference type="NCBI Taxonomy" id="2840775"/>
    <lineage>
        <taxon>Bacteria</taxon>
        <taxon>Bacillati</taxon>
        <taxon>Bacillota</taxon>
        <taxon>Clostridia</taxon>
        <taxon>Eubacteriales</taxon>
        <taxon>Oscillospiraceae</taxon>
        <taxon>Oscillospiraceae incertae sedis</taxon>
        <taxon>Candidatus Egerieicola</taxon>
    </lineage>
</organism>
<evidence type="ECO:0000256" key="1">
    <source>
        <dbReference type="ARBA" id="ARBA00022491"/>
    </source>
</evidence>
<dbReference type="NCBIfam" id="TIGR00244">
    <property type="entry name" value="transcriptional regulator NrdR"/>
    <property type="match status" value="1"/>
</dbReference>
<evidence type="ECO:0000313" key="11">
    <source>
        <dbReference type="Proteomes" id="UP000886749"/>
    </source>
</evidence>
<proteinExistence type="inferred from homology"/>
<accession>A0A9D1DCM9</accession>
<dbReference type="PROSITE" id="PS51161">
    <property type="entry name" value="ATP_CONE"/>
    <property type="match status" value="1"/>
</dbReference>
<dbReference type="GO" id="GO:0008270">
    <property type="term" value="F:zinc ion binding"/>
    <property type="evidence" value="ECO:0007669"/>
    <property type="project" value="UniProtKB-UniRule"/>
</dbReference>
<keyword evidence="4 8" id="KW-0067">ATP-binding</keyword>
<feature type="zinc finger region" evidence="8">
    <location>
        <begin position="3"/>
        <end position="34"/>
    </location>
</feature>
<keyword evidence="8" id="KW-0863">Zinc-finger</keyword>